<reference evidence="1 2" key="1">
    <citation type="journal article" date="2011" name="PLoS ONE">
        <title>The entomopathogenic bacterial endosymbionts xenorhabdus and photorhabdus: convergent lifestyles from divergent genomes.</title>
        <authorList>
            <person name="Chaston J.M."/>
            <person name="Suen G."/>
            <person name="Tucker S.L."/>
            <person name="Andersen A.W."/>
            <person name="Bhasin A."/>
            <person name="Bode E."/>
            <person name="Bode H.B."/>
            <person name="Brachmann A.O."/>
            <person name="Cowles C.E."/>
            <person name="Cowles K.N."/>
            <person name="Darby C."/>
            <person name="de Leon L."/>
            <person name="Drace K."/>
            <person name="Du Z."/>
            <person name="Givaudan A."/>
            <person name="Herbert Tran E.E."/>
            <person name="Jewell K.A."/>
            <person name="Knack J.J."/>
            <person name="Krasomil-Osterfeld K.C."/>
            <person name="Kukor R."/>
            <person name="Lanois A."/>
            <person name="Latreille P."/>
            <person name="Leimgruber N.K."/>
            <person name="Lipke C.M."/>
            <person name="Liu R."/>
            <person name="Lu X."/>
            <person name="Martens E.C."/>
            <person name="Marri P.R."/>
            <person name="Medigue C."/>
            <person name="Menard M.L."/>
            <person name="Miller N.M."/>
            <person name="Morales-Soto N."/>
            <person name="Norton S."/>
            <person name="Ogier J.C."/>
            <person name="Orchard S.S."/>
            <person name="Park D."/>
            <person name="Park Y."/>
            <person name="Qurollo B.A."/>
            <person name="Sugar D.R."/>
            <person name="Richards G.R."/>
            <person name="Rouy Z."/>
            <person name="Slominski B."/>
            <person name="Slominski K."/>
            <person name="Snyder H."/>
            <person name="Tjaden B.C."/>
            <person name="van der Hoeven R."/>
            <person name="Welch R.D."/>
            <person name="Wheeler C."/>
            <person name="Xiang B."/>
            <person name="Barbazuk B."/>
            <person name="Gaudriault S."/>
            <person name="Goodner B."/>
            <person name="Slater S.C."/>
            <person name="Forst S."/>
            <person name="Goldman B.S."/>
            <person name="Goodrich-Blair H."/>
        </authorList>
    </citation>
    <scope>NUCLEOTIDE SEQUENCE [LARGE SCALE GENOMIC DNA]</scope>
    <source>
        <strain evidence="2">ATCC 19061 / DSM 3370 / CCUG 14189 / LMG 1036 / NCIMB 9965 / AN6</strain>
    </source>
</reference>
<dbReference type="RefSeq" id="WP_013184192.1">
    <property type="nucleotide sequence ID" value="NC_014228.1"/>
</dbReference>
<dbReference type="eggNOG" id="COG4733">
    <property type="taxonomic scope" value="Bacteria"/>
</dbReference>
<name>D3VE02_XENNA</name>
<proteinExistence type="predicted"/>
<sequence>MVLGGRISVVDGRNIRLDRVSSTKAGDRLILNLPSGKVQGRTIQAVNGKVVTGIKEGEDGVRARAYFD</sequence>
<evidence type="ECO:0000313" key="2">
    <source>
        <dbReference type="Proteomes" id="UP000008075"/>
    </source>
</evidence>
<keyword evidence="2" id="KW-1185">Reference proteome</keyword>
<dbReference type="HOGENOM" id="CLU_2793120_0_0_6"/>
<dbReference type="STRING" id="406817.XNC1_2009"/>
<protein>
    <submittedName>
        <fullName evidence="1">Uncharacterized protein</fullName>
    </submittedName>
</protein>
<dbReference type="Proteomes" id="UP000008075">
    <property type="component" value="Chromosome"/>
</dbReference>
<evidence type="ECO:0000313" key="1">
    <source>
        <dbReference type="EMBL" id="CBJ90069.1"/>
    </source>
</evidence>
<accession>D3VE02</accession>
<organism evidence="1 2">
    <name type="scientific">Xenorhabdus nematophila (strain ATCC 19061 / DSM 3370 / CCUG 14189 / LMG 1036 / NCIMB 9965 / AN6)</name>
    <dbReference type="NCBI Taxonomy" id="406817"/>
    <lineage>
        <taxon>Bacteria</taxon>
        <taxon>Pseudomonadati</taxon>
        <taxon>Pseudomonadota</taxon>
        <taxon>Gammaproteobacteria</taxon>
        <taxon>Enterobacterales</taxon>
        <taxon>Morganellaceae</taxon>
        <taxon>Xenorhabdus</taxon>
    </lineage>
</organism>
<dbReference type="EMBL" id="FN667742">
    <property type="protein sequence ID" value="CBJ90069.1"/>
    <property type="molecule type" value="Genomic_DNA"/>
</dbReference>
<dbReference type="AlphaFoldDB" id="D3VE02"/>
<dbReference type="GeneID" id="24903994"/>
<gene>
    <name evidence="1" type="ordered locus">XNC1_2009</name>
</gene>
<dbReference type="KEGG" id="xne:XNC1_2009"/>